<organism evidence="1 2">
    <name type="scientific">Sphingobacterium multivorum</name>
    <dbReference type="NCBI Taxonomy" id="28454"/>
    <lineage>
        <taxon>Bacteria</taxon>
        <taxon>Pseudomonadati</taxon>
        <taxon>Bacteroidota</taxon>
        <taxon>Sphingobacteriia</taxon>
        <taxon>Sphingobacteriales</taxon>
        <taxon>Sphingobacteriaceae</taxon>
        <taxon>Sphingobacterium</taxon>
    </lineage>
</organism>
<evidence type="ECO:0000313" key="1">
    <source>
        <dbReference type="EMBL" id="SPZ87003.1"/>
    </source>
</evidence>
<protein>
    <submittedName>
        <fullName evidence="1">Uncharacterized protein</fullName>
    </submittedName>
</protein>
<dbReference type="EMBL" id="UAUU01000009">
    <property type="protein sequence ID" value="SPZ87003.1"/>
    <property type="molecule type" value="Genomic_DNA"/>
</dbReference>
<dbReference type="AlphaFoldDB" id="A0A2X2J5T3"/>
<proteinExistence type="predicted"/>
<evidence type="ECO:0000313" key="2">
    <source>
        <dbReference type="Proteomes" id="UP000251241"/>
    </source>
</evidence>
<sequence length="44" mass="4803">MKMISGGNVQLLTPIGITDTCHIEFGDVGNRKSLIKPIIDEFIS</sequence>
<dbReference type="Proteomes" id="UP000251241">
    <property type="component" value="Unassembled WGS sequence"/>
</dbReference>
<name>A0A2X2J5T3_SPHMU</name>
<reference evidence="1 2" key="1">
    <citation type="submission" date="2018-06" db="EMBL/GenBank/DDBJ databases">
        <authorList>
            <consortium name="Pathogen Informatics"/>
            <person name="Doyle S."/>
        </authorList>
    </citation>
    <scope>NUCLEOTIDE SEQUENCE [LARGE SCALE GENOMIC DNA]</scope>
    <source>
        <strain evidence="1 2">NCTC11343</strain>
    </source>
</reference>
<accession>A0A2X2J5T3</accession>
<gene>
    <name evidence="1" type="ORF">NCTC11343_02656</name>
</gene>